<name>A0AA47MQG5_MERPO</name>
<sequence>MHPSARYLTSTCCVTTPFLVPFFPLFVKTLCISVVGDATDIDWYAPSGEKIETSQDILVSRTDESTSTLTIYHATVDSSGNYKCVAKSGDKEAQAMVQVAIFQKISFRNAPSLQEFNEGDSADIICDVVSSPPATIFWKHKGAKIHVATDGRPTAVAIASPVASTTSSQ</sequence>
<keyword evidence="1" id="KW-0393">Immunoglobulin domain</keyword>
<dbReference type="InterPro" id="IPR013783">
    <property type="entry name" value="Ig-like_fold"/>
</dbReference>
<keyword evidence="4" id="KW-1185">Reference proteome</keyword>
<reference evidence="3" key="1">
    <citation type="journal article" date="2023" name="Front. Mar. Sci.">
        <title>A new Merluccius polli reference genome to investigate the effects of global change in West African waters.</title>
        <authorList>
            <person name="Mateo J.L."/>
            <person name="Blanco-Fernandez C."/>
            <person name="Garcia-Vazquez E."/>
            <person name="Machado-Schiaffino G."/>
        </authorList>
    </citation>
    <scope>NUCLEOTIDE SEQUENCE</scope>
    <source>
        <strain evidence="3">C29</strain>
        <tissue evidence="3">Fin</tissue>
    </source>
</reference>
<gene>
    <name evidence="3" type="primary">ncam1-a</name>
    <name evidence="3" type="ORF">N1851_016926</name>
</gene>
<proteinExistence type="predicted"/>
<accession>A0AA47MQG5</accession>
<comment type="caution">
    <text evidence="3">The sequence shown here is derived from an EMBL/GenBank/DDBJ whole genome shotgun (WGS) entry which is preliminary data.</text>
</comment>
<dbReference type="PANTHER" id="PTHR10075">
    <property type="entry name" value="BASIGIN RELATED"/>
    <property type="match status" value="1"/>
</dbReference>
<protein>
    <submittedName>
        <fullName evidence="3">Neural cell adhesion molecule 1-A</fullName>
    </submittedName>
</protein>
<dbReference type="PROSITE" id="PS50835">
    <property type="entry name" value="IG_LIKE"/>
    <property type="match status" value="1"/>
</dbReference>
<dbReference type="SUPFAM" id="SSF48726">
    <property type="entry name" value="Immunoglobulin"/>
    <property type="match status" value="2"/>
</dbReference>
<feature type="domain" description="Ig-like" evidence="2">
    <location>
        <begin position="1"/>
        <end position="100"/>
    </location>
</feature>
<dbReference type="InterPro" id="IPR007110">
    <property type="entry name" value="Ig-like_dom"/>
</dbReference>
<evidence type="ECO:0000256" key="1">
    <source>
        <dbReference type="ARBA" id="ARBA00023319"/>
    </source>
</evidence>
<organism evidence="3 4">
    <name type="scientific">Merluccius polli</name>
    <name type="common">Benguela hake</name>
    <name type="synonym">Merluccius cadenati</name>
    <dbReference type="NCBI Taxonomy" id="89951"/>
    <lineage>
        <taxon>Eukaryota</taxon>
        <taxon>Metazoa</taxon>
        <taxon>Chordata</taxon>
        <taxon>Craniata</taxon>
        <taxon>Vertebrata</taxon>
        <taxon>Euteleostomi</taxon>
        <taxon>Actinopterygii</taxon>
        <taxon>Neopterygii</taxon>
        <taxon>Teleostei</taxon>
        <taxon>Neoteleostei</taxon>
        <taxon>Acanthomorphata</taxon>
        <taxon>Zeiogadaria</taxon>
        <taxon>Gadariae</taxon>
        <taxon>Gadiformes</taxon>
        <taxon>Gadoidei</taxon>
        <taxon>Merlucciidae</taxon>
        <taxon>Merluccius</taxon>
    </lineage>
</organism>
<evidence type="ECO:0000313" key="3">
    <source>
        <dbReference type="EMBL" id="KAK0144703.1"/>
    </source>
</evidence>
<dbReference type="EMBL" id="JAOPHQ010003078">
    <property type="protein sequence ID" value="KAK0144703.1"/>
    <property type="molecule type" value="Genomic_DNA"/>
</dbReference>
<dbReference type="Pfam" id="PF07679">
    <property type="entry name" value="I-set"/>
    <property type="match status" value="1"/>
</dbReference>
<dbReference type="Gene3D" id="2.60.40.10">
    <property type="entry name" value="Immunoglobulins"/>
    <property type="match status" value="2"/>
</dbReference>
<dbReference type="InterPro" id="IPR013098">
    <property type="entry name" value="Ig_I-set"/>
</dbReference>
<evidence type="ECO:0000259" key="2">
    <source>
        <dbReference type="PROSITE" id="PS50835"/>
    </source>
</evidence>
<dbReference type="Proteomes" id="UP001174136">
    <property type="component" value="Unassembled WGS sequence"/>
</dbReference>
<dbReference type="PANTHER" id="PTHR10075:SF100">
    <property type="entry name" value="FASCICLIN-2"/>
    <property type="match status" value="1"/>
</dbReference>
<dbReference type="AlphaFoldDB" id="A0AA47MQG5"/>
<dbReference type="InterPro" id="IPR036179">
    <property type="entry name" value="Ig-like_dom_sf"/>
</dbReference>
<evidence type="ECO:0000313" key="4">
    <source>
        <dbReference type="Proteomes" id="UP001174136"/>
    </source>
</evidence>